<dbReference type="EMBL" id="QKKF02032217">
    <property type="protein sequence ID" value="RZF34256.1"/>
    <property type="molecule type" value="Genomic_DNA"/>
</dbReference>
<sequence>TERKRLDTVEEGSRGMIALSLEDEMMWHWLIPEGHLSILDISAAFNDAMNLNVDTAVVYQVKNRIRQQQAHIVPPQEQVQLLDSLLKQM</sequence>
<name>A0A482WLZ5_LAOST</name>
<gene>
    <name evidence="1" type="ORF">LSTR_LSTR015464</name>
</gene>
<protein>
    <submittedName>
        <fullName evidence="1">Uncharacterized protein</fullName>
    </submittedName>
</protein>
<accession>A0A482WLZ5</accession>
<dbReference type="Proteomes" id="UP000291343">
    <property type="component" value="Unassembled WGS sequence"/>
</dbReference>
<organism evidence="1 2">
    <name type="scientific">Laodelphax striatellus</name>
    <name type="common">Small brown planthopper</name>
    <name type="synonym">Delphax striatella</name>
    <dbReference type="NCBI Taxonomy" id="195883"/>
    <lineage>
        <taxon>Eukaryota</taxon>
        <taxon>Metazoa</taxon>
        <taxon>Ecdysozoa</taxon>
        <taxon>Arthropoda</taxon>
        <taxon>Hexapoda</taxon>
        <taxon>Insecta</taxon>
        <taxon>Pterygota</taxon>
        <taxon>Neoptera</taxon>
        <taxon>Paraneoptera</taxon>
        <taxon>Hemiptera</taxon>
        <taxon>Auchenorrhyncha</taxon>
        <taxon>Fulgoroidea</taxon>
        <taxon>Delphacidae</taxon>
        <taxon>Criomorphinae</taxon>
        <taxon>Laodelphax</taxon>
    </lineage>
</organism>
<dbReference type="AlphaFoldDB" id="A0A482WLZ5"/>
<dbReference type="InParanoid" id="A0A482WLZ5"/>
<evidence type="ECO:0000313" key="1">
    <source>
        <dbReference type="EMBL" id="RZF34256.1"/>
    </source>
</evidence>
<feature type="non-terminal residue" evidence="1">
    <location>
        <position position="1"/>
    </location>
</feature>
<comment type="caution">
    <text evidence="1">The sequence shown here is derived from an EMBL/GenBank/DDBJ whole genome shotgun (WGS) entry which is preliminary data.</text>
</comment>
<proteinExistence type="predicted"/>
<evidence type="ECO:0000313" key="2">
    <source>
        <dbReference type="Proteomes" id="UP000291343"/>
    </source>
</evidence>
<keyword evidence="2" id="KW-1185">Reference proteome</keyword>
<reference evidence="1 2" key="1">
    <citation type="journal article" date="2017" name="Gigascience">
        <title>Genome sequence of the small brown planthopper, Laodelphax striatellus.</title>
        <authorList>
            <person name="Zhu J."/>
            <person name="Jiang F."/>
            <person name="Wang X."/>
            <person name="Yang P."/>
            <person name="Bao Y."/>
            <person name="Zhao W."/>
            <person name="Wang W."/>
            <person name="Lu H."/>
            <person name="Wang Q."/>
            <person name="Cui N."/>
            <person name="Li J."/>
            <person name="Chen X."/>
            <person name="Luo L."/>
            <person name="Yu J."/>
            <person name="Kang L."/>
            <person name="Cui F."/>
        </authorList>
    </citation>
    <scope>NUCLEOTIDE SEQUENCE [LARGE SCALE GENOMIC DNA]</scope>
    <source>
        <strain evidence="1">Lst14</strain>
    </source>
</reference>